<dbReference type="AlphaFoldDB" id="A0AAE1ERC2"/>
<gene>
    <name evidence="2" type="ORF">Pcinc_033855</name>
</gene>
<proteinExistence type="predicted"/>
<feature type="region of interest" description="Disordered" evidence="1">
    <location>
        <begin position="80"/>
        <end position="147"/>
    </location>
</feature>
<reference evidence="2" key="1">
    <citation type="submission" date="2023-10" db="EMBL/GenBank/DDBJ databases">
        <title>Genome assemblies of two species of porcelain crab, Petrolisthes cinctipes and Petrolisthes manimaculis (Anomura: Porcellanidae).</title>
        <authorList>
            <person name="Angst P."/>
        </authorList>
    </citation>
    <scope>NUCLEOTIDE SEQUENCE</scope>
    <source>
        <strain evidence="2">PB745_01</strain>
        <tissue evidence="2">Gill</tissue>
    </source>
</reference>
<dbReference type="EMBL" id="JAWQEG010004827">
    <property type="protein sequence ID" value="KAK3860070.1"/>
    <property type="molecule type" value="Genomic_DNA"/>
</dbReference>
<keyword evidence="3" id="KW-1185">Reference proteome</keyword>
<dbReference type="Proteomes" id="UP001286313">
    <property type="component" value="Unassembled WGS sequence"/>
</dbReference>
<evidence type="ECO:0000313" key="2">
    <source>
        <dbReference type="EMBL" id="KAK3860070.1"/>
    </source>
</evidence>
<protein>
    <submittedName>
        <fullName evidence="2">Uncharacterized protein</fullName>
    </submittedName>
</protein>
<evidence type="ECO:0000256" key="1">
    <source>
        <dbReference type="SAM" id="MobiDB-lite"/>
    </source>
</evidence>
<accession>A0AAE1ERC2</accession>
<name>A0AAE1ERC2_PETCI</name>
<comment type="caution">
    <text evidence="2">The sequence shown here is derived from an EMBL/GenBank/DDBJ whole genome shotgun (WGS) entry which is preliminary data.</text>
</comment>
<evidence type="ECO:0000313" key="3">
    <source>
        <dbReference type="Proteomes" id="UP001286313"/>
    </source>
</evidence>
<organism evidence="2 3">
    <name type="scientific">Petrolisthes cinctipes</name>
    <name type="common">Flat porcelain crab</name>
    <dbReference type="NCBI Taxonomy" id="88211"/>
    <lineage>
        <taxon>Eukaryota</taxon>
        <taxon>Metazoa</taxon>
        <taxon>Ecdysozoa</taxon>
        <taxon>Arthropoda</taxon>
        <taxon>Crustacea</taxon>
        <taxon>Multicrustacea</taxon>
        <taxon>Malacostraca</taxon>
        <taxon>Eumalacostraca</taxon>
        <taxon>Eucarida</taxon>
        <taxon>Decapoda</taxon>
        <taxon>Pleocyemata</taxon>
        <taxon>Anomura</taxon>
        <taxon>Galatheoidea</taxon>
        <taxon>Porcellanidae</taxon>
        <taxon>Petrolisthes</taxon>
    </lineage>
</organism>
<sequence>MGFPVVEHNSGLYLCYTWPHPEQATAEAVAAAVMMLCRGECGQVRTSSEEPTRDLRSILGRTRHKTSVWSVQLSLRERPSHKLCQGWPGTPLARPSSPPLPRQRSPPQGDCDTEEGHCRYRRQDLQPAHATTAPHHPDASLPPSQPS</sequence>
<feature type="compositionally biased region" description="Basic and acidic residues" evidence="1">
    <location>
        <begin position="114"/>
        <end position="124"/>
    </location>
</feature>